<comment type="caution">
    <text evidence="3">The sequence shown here is derived from an EMBL/GenBank/DDBJ whole genome shotgun (WGS) entry which is preliminary data.</text>
</comment>
<dbReference type="OrthoDB" id="419768at2759"/>
<dbReference type="STRING" id="1157962.A0A250XCZ1"/>
<dbReference type="SMART" id="SM00239">
    <property type="entry name" value="C2"/>
    <property type="match status" value="1"/>
</dbReference>
<dbReference type="Gene3D" id="2.60.40.150">
    <property type="entry name" value="C2 domain"/>
    <property type="match status" value="1"/>
</dbReference>
<feature type="compositionally biased region" description="Polar residues" evidence="1">
    <location>
        <begin position="389"/>
        <end position="398"/>
    </location>
</feature>
<dbReference type="PROSITE" id="PS50004">
    <property type="entry name" value="C2"/>
    <property type="match status" value="1"/>
</dbReference>
<dbReference type="InterPro" id="IPR000008">
    <property type="entry name" value="C2_dom"/>
</dbReference>
<evidence type="ECO:0000256" key="1">
    <source>
        <dbReference type="SAM" id="MobiDB-lite"/>
    </source>
</evidence>
<dbReference type="CDD" id="cd00030">
    <property type="entry name" value="C2"/>
    <property type="match status" value="1"/>
</dbReference>
<dbReference type="PANTHER" id="PTHR47052">
    <property type="entry name" value="CONSERVED SERINE PROLINE-RICH PROTEIN (AFU_ORTHOLOGUE AFUA_2G01790)"/>
    <property type="match status" value="1"/>
</dbReference>
<dbReference type="AlphaFoldDB" id="A0A250XCZ1"/>
<feature type="domain" description="C2" evidence="2">
    <location>
        <begin position="87"/>
        <end position="205"/>
    </location>
</feature>
<keyword evidence="4" id="KW-1185">Reference proteome</keyword>
<dbReference type="InterPro" id="IPR035892">
    <property type="entry name" value="C2_domain_sf"/>
</dbReference>
<proteinExistence type="predicted"/>
<gene>
    <name evidence="3" type="ORF">CEUSTIGMA_g8392.t1</name>
</gene>
<dbReference type="PANTHER" id="PTHR47052:SF3">
    <property type="entry name" value="INGRESSION PROTEIN 1"/>
    <property type="match status" value="1"/>
</dbReference>
<dbReference type="EMBL" id="BEGY01000058">
    <property type="protein sequence ID" value="GAX80957.1"/>
    <property type="molecule type" value="Genomic_DNA"/>
</dbReference>
<name>A0A250XCZ1_9CHLO</name>
<feature type="region of interest" description="Disordered" evidence="1">
    <location>
        <begin position="229"/>
        <end position="256"/>
    </location>
</feature>
<feature type="region of interest" description="Disordered" evidence="1">
    <location>
        <begin position="287"/>
        <end position="323"/>
    </location>
</feature>
<accession>A0A250XCZ1</accession>
<feature type="compositionally biased region" description="Low complexity" evidence="1">
    <location>
        <begin position="231"/>
        <end position="244"/>
    </location>
</feature>
<reference evidence="3 4" key="1">
    <citation type="submission" date="2017-08" db="EMBL/GenBank/DDBJ databases">
        <title>Acidophilic green algal genome provides insights into adaptation to an acidic environment.</title>
        <authorList>
            <person name="Hirooka S."/>
            <person name="Hirose Y."/>
            <person name="Kanesaki Y."/>
            <person name="Higuchi S."/>
            <person name="Fujiwara T."/>
            <person name="Onuma R."/>
            <person name="Era A."/>
            <person name="Ohbayashi R."/>
            <person name="Uzuka A."/>
            <person name="Nozaki H."/>
            <person name="Yoshikawa H."/>
            <person name="Miyagishima S.Y."/>
        </authorList>
    </citation>
    <scope>NUCLEOTIDE SEQUENCE [LARGE SCALE GENOMIC DNA]</scope>
    <source>
        <strain evidence="3 4">NIES-2499</strain>
    </source>
</reference>
<evidence type="ECO:0000313" key="3">
    <source>
        <dbReference type="EMBL" id="GAX80957.1"/>
    </source>
</evidence>
<dbReference type="Proteomes" id="UP000232323">
    <property type="component" value="Unassembled WGS sequence"/>
</dbReference>
<dbReference type="Pfam" id="PF00168">
    <property type="entry name" value="C2"/>
    <property type="match status" value="1"/>
</dbReference>
<dbReference type="InterPro" id="IPR052981">
    <property type="entry name" value="Ingression_C2_domain"/>
</dbReference>
<dbReference type="SUPFAM" id="SSF49562">
    <property type="entry name" value="C2 domain (Calcium/lipid-binding domain, CaLB)"/>
    <property type="match status" value="1"/>
</dbReference>
<protein>
    <recommendedName>
        <fullName evidence="2">C2 domain-containing protein</fullName>
    </recommendedName>
</protein>
<organism evidence="3 4">
    <name type="scientific">Chlamydomonas eustigma</name>
    <dbReference type="NCBI Taxonomy" id="1157962"/>
    <lineage>
        <taxon>Eukaryota</taxon>
        <taxon>Viridiplantae</taxon>
        <taxon>Chlorophyta</taxon>
        <taxon>core chlorophytes</taxon>
        <taxon>Chlorophyceae</taxon>
        <taxon>CS clade</taxon>
        <taxon>Chlamydomonadales</taxon>
        <taxon>Chlamydomonadaceae</taxon>
        <taxon>Chlamydomonas</taxon>
    </lineage>
</organism>
<feature type="region of interest" description="Disordered" evidence="1">
    <location>
        <begin position="350"/>
        <end position="398"/>
    </location>
</feature>
<evidence type="ECO:0000313" key="4">
    <source>
        <dbReference type="Proteomes" id="UP000232323"/>
    </source>
</evidence>
<sequence>MDEDSGKDDLIGSARISFAKARTMGKDQMKAPVIAKNNKQHGFVQISLSFTKNSALVSNSRPPAAAMLSAGAIMQQVAPPLAGHSYPQSYPAVTSHPAQSSGGVMAAGELSFRLDFAKGLKDKDLFGKQDPFCIITCGQQQFKSHTHTDGGKNPVWNETFKFNIINENEVKLEVRDEDVAGSDTIGHATVSLAKARTSGSDCLQAPVMSKSGKQHGFIQVTMAFTKNSSLQQQQIHQQAPHAAAYSSPQFHPQAPAAGLYPPPAASYFAPSGGAAALAAYGSRPPAAPAAGYPPQQFHPPPNAFQQPRPLAAGPQYNGVMPPPEAYAAQPAPYNQGMAAPQPGYGVVSQVSPYDPASANPHAAPFPYQAGRTPMNPSQAPTSALYPPVSTYSPQYPSI</sequence>
<evidence type="ECO:0000259" key="2">
    <source>
        <dbReference type="PROSITE" id="PS50004"/>
    </source>
</evidence>